<comment type="similarity">
    <text evidence="2">Belongs to the type I cytokine receptor family. Type 4 subfamily.</text>
</comment>
<feature type="transmembrane region" description="Helical" evidence="11">
    <location>
        <begin position="252"/>
        <end position="272"/>
    </location>
</feature>
<dbReference type="Ensembl" id="ENSDLAT00005082623.1">
    <property type="protein sequence ID" value="ENSDLAP00005069750.1"/>
    <property type="gene ID" value="ENSDLAG00005031516.1"/>
</dbReference>
<evidence type="ECO:0000256" key="8">
    <source>
        <dbReference type="ARBA" id="ARBA00023170"/>
    </source>
</evidence>
<dbReference type="InterPro" id="IPR003961">
    <property type="entry name" value="FN3_dom"/>
</dbReference>
<dbReference type="GO" id="GO:0009897">
    <property type="term" value="C:external side of plasma membrane"/>
    <property type="evidence" value="ECO:0007669"/>
    <property type="project" value="TreeGrafter"/>
</dbReference>
<dbReference type="Proteomes" id="UP000694389">
    <property type="component" value="Unassembled WGS sequence"/>
</dbReference>
<name>A0A8P4KG70_DICLA</name>
<evidence type="ECO:0000256" key="10">
    <source>
        <dbReference type="SAM" id="MobiDB-lite"/>
    </source>
</evidence>
<dbReference type="GeneID" id="127356582"/>
<keyword evidence="8" id="KW-0675">Receptor</keyword>
<dbReference type="CTD" id="3560"/>
<evidence type="ECO:0000313" key="15">
    <source>
        <dbReference type="Proteomes" id="UP000694389"/>
    </source>
</evidence>
<dbReference type="InterPro" id="IPR040951">
    <property type="entry name" value="IL2RB_N1"/>
</dbReference>
<feature type="compositionally biased region" description="Polar residues" evidence="10">
    <location>
        <begin position="500"/>
        <end position="509"/>
    </location>
</feature>
<protein>
    <submittedName>
        <fullName evidence="14">Interleukin 2 receptor, beta</fullName>
    </submittedName>
</protein>
<reference evidence="14" key="1">
    <citation type="submission" date="2025-08" db="UniProtKB">
        <authorList>
            <consortium name="Ensembl"/>
        </authorList>
    </citation>
    <scope>IDENTIFICATION</scope>
</reference>
<keyword evidence="3 11" id="KW-0812">Transmembrane</keyword>
<evidence type="ECO:0000256" key="6">
    <source>
        <dbReference type="ARBA" id="ARBA00023136"/>
    </source>
</evidence>
<dbReference type="Pfam" id="PF18707">
    <property type="entry name" value="IL2RB_N1"/>
    <property type="match status" value="1"/>
</dbReference>
<proteinExistence type="inferred from homology"/>
<dbReference type="AlphaFoldDB" id="A0A8P4KG70"/>
<evidence type="ECO:0000259" key="13">
    <source>
        <dbReference type="PROSITE" id="PS50853"/>
    </source>
</evidence>
<comment type="subcellular location">
    <subcellularLocation>
        <location evidence="1">Membrane</location>
        <topology evidence="1">Single-pass type I membrane protein</topology>
    </subcellularLocation>
</comment>
<dbReference type="Gene3D" id="2.60.40.10">
    <property type="entry name" value="Immunoglobulins"/>
    <property type="match status" value="2"/>
</dbReference>
<evidence type="ECO:0000256" key="11">
    <source>
        <dbReference type="SAM" id="Phobius"/>
    </source>
</evidence>
<feature type="chain" id="PRO_5035727783" evidence="12">
    <location>
        <begin position="27"/>
        <end position="559"/>
    </location>
</feature>
<evidence type="ECO:0000313" key="14">
    <source>
        <dbReference type="Ensembl" id="ENSDLAP00005069750.1"/>
    </source>
</evidence>
<dbReference type="InterPro" id="IPR036116">
    <property type="entry name" value="FN3_sf"/>
</dbReference>
<keyword evidence="6 11" id="KW-0472">Membrane</keyword>
<dbReference type="PANTHER" id="PTHR23037">
    <property type="entry name" value="CYTOKINE RECEPTOR"/>
    <property type="match status" value="1"/>
</dbReference>
<keyword evidence="4 12" id="KW-0732">Signal</keyword>
<evidence type="ECO:0000256" key="9">
    <source>
        <dbReference type="ARBA" id="ARBA00023180"/>
    </source>
</evidence>
<feature type="region of interest" description="Disordered" evidence="10">
    <location>
        <begin position="430"/>
        <end position="511"/>
    </location>
</feature>
<evidence type="ECO:0000256" key="4">
    <source>
        <dbReference type="ARBA" id="ARBA00022729"/>
    </source>
</evidence>
<feature type="domain" description="Fibronectin type-III" evidence="13">
    <location>
        <begin position="137"/>
        <end position="232"/>
    </location>
</feature>
<feature type="signal peptide" evidence="12">
    <location>
        <begin position="1"/>
        <end position="26"/>
    </location>
</feature>
<dbReference type="PROSITE" id="PS50853">
    <property type="entry name" value="FN3"/>
    <property type="match status" value="1"/>
</dbReference>
<evidence type="ECO:0000256" key="3">
    <source>
        <dbReference type="ARBA" id="ARBA00022692"/>
    </source>
</evidence>
<gene>
    <name evidence="14" type="primary">il2rb</name>
</gene>
<sequence length="559" mass="61954">MSRIVVIAMKILSSLHVLVLLFSVDSMHLHKGSQGLSCLNDYVNNVSCTWNGSVSPGVDCWISGVLKVRDRDRRQCNMIQTCKLKQHRNSPPGCSFVFKGKIFNTYNPMPYISMECNGTLVENLTDYNPRDHIKMHPPGVPKVNLTVNETWISWSAGSPVSYYITAYDFEVQTTQKNQTWKDALTWTTQDLKLKKPSWQLKGHCQVRVRVRPTGKQTSSHWSNWSPATSWVGATDMVGTLQDQDWFLDQTSLIRWGVIFISGLILVVMLVLYKSCMNRRFHRGKPVPNPSTYFHTLHSVHGGNLKKWLNPLSAPESFFRVQQCDQISPVELCESSDVVMSSAAFTSAVRHFKSYPSAGSDTSGVVDNSSSSSSSCFSNMGYFMSSSSSSSARTDPNPAYFTYQDDFHNLHNSRNLHLSLCPMLTSSATYESLKREPQSPDSGFGIGKEDEDDSEDKSAVDVEGEEVSNESSPLFILPLHLPSRMPPPSSPSPPPYTPSLTQVSSDSQPVDASVAAAGESYAAWPLAGAMCRSSSMPVEPGKTGYLTLKELQTTFSNKSI</sequence>
<evidence type="ECO:0000256" key="5">
    <source>
        <dbReference type="ARBA" id="ARBA00022989"/>
    </source>
</evidence>
<dbReference type="GO" id="GO:0016064">
    <property type="term" value="P:immunoglobulin mediated immune response"/>
    <property type="evidence" value="ECO:0007669"/>
    <property type="project" value="TreeGrafter"/>
</dbReference>
<dbReference type="GeneTree" id="ENSGT00510000049239"/>
<dbReference type="OMA" id="QTSCFTN"/>
<keyword evidence="5 11" id="KW-1133">Transmembrane helix</keyword>
<evidence type="ECO:0000256" key="7">
    <source>
        <dbReference type="ARBA" id="ARBA00023157"/>
    </source>
</evidence>
<evidence type="ECO:0000256" key="2">
    <source>
        <dbReference type="ARBA" id="ARBA00008280"/>
    </source>
</evidence>
<dbReference type="PANTHER" id="PTHR23037:SF22">
    <property type="entry name" value="CYTOKINE RECEPTOR COMMON SUBUNIT BETA"/>
    <property type="match status" value="1"/>
</dbReference>
<feature type="compositionally biased region" description="Pro residues" evidence="10">
    <location>
        <begin position="483"/>
        <end position="496"/>
    </location>
</feature>
<dbReference type="RefSeq" id="XP_051244397.1">
    <property type="nucleotide sequence ID" value="XM_051388437.1"/>
</dbReference>
<dbReference type="SUPFAM" id="SSF49265">
    <property type="entry name" value="Fibronectin type III"/>
    <property type="match status" value="1"/>
</dbReference>
<keyword evidence="15" id="KW-1185">Reference proteome</keyword>
<reference evidence="14" key="2">
    <citation type="submission" date="2025-09" db="UniProtKB">
        <authorList>
            <consortium name="Ensembl"/>
        </authorList>
    </citation>
    <scope>IDENTIFICATION</scope>
</reference>
<keyword evidence="7" id="KW-1015">Disulfide bond</keyword>
<evidence type="ECO:0000256" key="12">
    <source>
        <dbReference type="SAM" id="SignalP"/>
    </source>
</evidence>
<accession>A0A8P4KG70</accession>
<dbReference type="OrthoDB" id="9419853at2759"/>
<evidence type="ECO:0000256" key="1">
    <source>
        <dbReference type="ARBA" id="ARBA00004479"/>
    </source>
</evidence>
<dbReference type="InterPro" id="IPR013783">
    <property type="entry name" value="Ig-like_fold"/>
</dbReference>
<dbReference type="GO" id="GO:0004896">
    <property type="term" value="F:cytokine receptor activity"/>
    <property type="evidence" value="ECO:0007669"/>
    <property type="project" value="TreeGrafter"/>
</dbReference>
<keyword evidence="9" id="KW-0325">Glycoprotein</keyword>
<organism evidence="14 15">
    <name type="scientific">Dicentrarchus labrax</name>
    <name type="common">European seabass</name>
    <name type="synonym">Morone labrax</name>
    <dbReference type="NCBI Taxonomy" id="13489"/>
    <lineage>
        <taxon>Eukaryota</taxon>
        <taxon>Metazoa</taxon>
        <taxon>Chordata</taxon>
        <taxon>Craniata</taxon>
        <taxon>Vertebrata</taxon>
        <taxon>Euteleostomi</taxon>
        <taxon>Actinopterygii</taxon>
        <taxon>Neopterygii</taxon>
        <taxon>Teleostei</taxon>
        <taxon>Neoteleostei</taxon>
        <taxon>Acanthomorphata</taxon>
        <taxon>Eupercaria</taxon>
        <taxon>Moronidae</taxon>
        <taxon>Dicentrarchus</taxon>
    </lineage>
</organism>